<dbReference type="GO" id="GO:0030672">
    <property type="term" value="C:synaptic vesicle membrane"/>
    <property type="evidence" value="ECO:0007669"/>
    <property type="project" value="UniProtKB-SubCell"/>
</dbReference>
<accession>A0A7R9MBB1</accession>
<evidence type="ECO:0000256" key="2">
    <source>
        <dbReference type="ARBA" id="ARBA00004644"/>
    </source>
</evidence>
<evidence type="ECO:0000313" key="13">
    <source>
        <dbReference type="Proteomes" id="UP000728032"/>
    </source>
</evidence>
<feature type="transmembrane region" description="Helical" evidence="11">
    <location>
        <begin position="135"/>
        <end position="157"/>
    </location>
</feature>
<evidence type="ECO:0000256" key="6">
    <source>
        <dbReference type="ARBA" id="ARBA00022833"/>
    </source>
</evidence>
<protein>
    <recommendedName>
        <fullName evidence="14">Transmembrane protein 163</fullName>
    </recommendedName>
</protein>
<evidence type="ECO:0000256" key="4">
    <source>
        <dbReference type="ARBA" id="ARBA00022692"/>
    </source>
</evidence>
<keyword evidence="6" id="KW-0862">Zinc</keyword>
<evidence type="ECO:0008006" key="14">
    <source>
        <dbReference type="Google" id="ProtNLM"/>
    </source>
</evidence>
<keyword evidence="8" id="KW-0770">Synapse</keyword>
<evidence type="ECO:0000256" key="1">
    <source>
        <dbReference type="ARBA" id="ARBA00004146"/>
    </source>
</evidence>
<gene>
    <name evidence="12" type="ORF">ONB1V03_LOCUS13689</name>
</gene>
<keyword evidence="10" id="KW-0968">Cytoplasmic vesicle</keyword>
<dbReference type="OrthoDB" id="5980560at2759"/>
<keyword evidence="4 11" id="KW-0812">Transmembrane</keyword>
<dbReference type="Proteomes" id="UP000728032">
    <property type="component" value="Unassembled WGS sequence"/>
</dbReference>
<evidence type="ECO:0000256" key="7">
    <source>
        <dbReference type="ARBA" id="ARBA00022989"/>
    </source>
</evidence>
<evidence type="ECO:0000256" key="10">
    <source>
        <dbReference type="ARBA" id="ARBA00023329"/>
    </source>
</evidence>
<comment type="similarity">
    <text evidence="3">Belongs to the TMEM163 family.</text>
</comment>
<dbReference type="AlphaFoldDB" id="A0A7R9MBB1"/>
<comment type="subcellular location">
    <subcellularLocation>
        <location evidence="2">Cytoplasmic vesicle</location>
        <location evidence="2">Secretory vesicle</location>
        <location evidence="2">Synaptic vesicle membrane</location>
        <topology evidence="2">Multi-pass membrane protein</topology>
    </subcellularLocation>
    <subcellularLocation>
        <location evidence="1">Early endosome membrane</location>
    </subcellularLocation>
</comment>
<feature type="transmembrane region" description="Helical" evidence="11">
    <location>
        <begin position="6"/>
        <end position="30"/>
    </location>
</feature>
<dbReference type="InterPro" id="IPR026765">
    <property type="entry name" value="Tmem163"/>
</dbReference>
<evidence type="ECO:0000256" key="9">
    <source>
        <dbReference type="ARBA" id="ARBA00023136"/>
    </source>
</evidence>
<dbReference type="GO" id="GO:0031901">
    <property type="term" value="C:early endosome membrane"/>
    <property type="evidence" value="ECO:0007669"/>
    <property type="project" value="UniProtKB-SubCell"/>
</dbReference>
<dbReference type="Gene3D" id="1.20.1510.10">
    <property type="entry name" value="Cation efflux protein transmembrane domain"/>
    <property type="match status" value="1"/>
</dbReference>
<feature type="transmembrane region" description="Helical" evidence="11">
    <location>
        <begin position="92"/>
        <end position="115"/>
    </location>
</feature>
<keyword evidence="13" id="KW-1185">Reference proteome</keyword>
<keyword evidence="7 11" id="KW-1133">Transmembrane helix</keyword>
<evidence type="ECO:0000256" key="11">
    <source>
        <dbReference type="SAM" id="Phobius"/>
    </source>
</evidence>
<dbReference type="SUPFAM" id="SSF161111">
    <property type="entry name" value="Cation efflux protein transmembrane domain-like"/>
    <property type="match status" value="1"/>
</dbReference>
<evidence type="ECO:0000256" key="5">
    <source>
        <dbReference type="ARBA" id="ARBA00022753"/>
    </source>
</evidence>
<evidence type="ECO:0000256" key="8">
    <source>
        <dbReference type="ARBA" id="ARBA00023018"/>
    </source>
</evidence>
<evidence type="ECO:0000256" key="3">
    <source>
        <dbReference type="ARBA" id="ARBA00008731"/>
    </source>
</evidence>
<dbReference type="PANTHER" id="PTHR31937">
    <property type="entry name" value="TRANSMEMBRANE PROTEIN 163"/>
    <property type="match status" value="1"/>
</dbReference>
<evidence type="ECO:0000313" key="12">
    <source>
        <dbReference type="EMBL" id="CAD7657055.1"/>
    </source>
</evidence>
<dbReference type="InterPro" id="IPR027469">
    <property type="entry name" value="Cation_efflux_TMD_sf"/>
</dbReference>
<name>A0A7R9MBB1_9ACAR</name>
<dbReference type="EMBL" id="CAJPVJ010012287">
    <property type="protein sequence ID" value="CAG2174242.1"/>
    <property type="molecule type" value="Genomic_DNA"/>
</dbReference>
<proteinExistence type="inferred from homology"/>
<reference evidence="12" key="1">
    <citation type="submission" date="2020-11" db="EMBL/GenBank/DDBJ databases">
        <authorList>
            <person name="Tran Van P."/>
        </authorList>
    </citation>
    <scope>NUCLEOTIDE SEQUENCE</scope>
</reference>
<dbReference type="PANTHER" id="PTHR31937:SF2">
    <property type="entry name" value="TRANSMEMBRANE PROTEIN 163"/>
    <property type="match status" value="1"/>
</dbReference>
<dbReference type="EMBL" id="OC927112">
    <property type="protein sequence ID" value="CAD7657055.1"/>
    <property type="molecule type" value="Genomic_DNA"/>
</dbReference>
<keyword evidence="9 11" id="KW-0472">Membrane</keyword>
<organism evidence="12">
    <name type="scientific">Oppiella nova</name>
    <dbReference type="NCBI Taxonomy" id="334625"/>
    <lineage>
        <taxon>Eukaryota</taxon>
        <taxon>Metazoa</taxon>
        <taxon>Ecdysozoa</taxon>
        <taxon>Arthropoda</taxon>
        <taxon>Chelicerata</taxon>
        <taxon>Arachnida</taxon>
        <taxon>Acari</taxon>
        <taxon>Acariformes</taxon>
        <taxon>Sarcoptiformes</taxon>
        <taxon>Oribatida</taxon>
        <taxon>Brachypylina</taxon>
        <taxon>Oppioidea</taxon>
        <taxon>Oppiidae</taxon>
        <taxon>Oppiella</taxon>
    </lineage>
</organism>
<sequence>MLFTMAYNFALHISLASIAIDLVLAVASLLTGTSSSNCAFAVDCALDVFSSAILVWRFYGESDPKTSDPNYDPHYQFGLSGHQSPQSQRKELLACIGLGVMFILSGVIVIGKSGADLVVSDNMLDLEPDMNGLPGILHVTSVAFVICGLLALGKYVLYRHMHSKSIGQGCIKLLGKPYWTVSSISADHWRAVGLDTIGGGQEASMD</sequence>
<keyword evidence="5" id="KW-0967">Endosome</keyword>